<proteinExistence type="predicted"/>
<sequence>MPDTGEPDLRSPRSYLLWLLRRQAGTATLGVFWGCLWMAGMGLTPLAVGGAVDAISDKDTGGLLAWTGVVLGLALLTTAGSVLRHRCDTVGRLKANYLTVRLVVRQAVTLGGRLRDRVADGDMVTVGTADITRIGALPGAVARGAGSAVTIVVVAVVLLSTSLPLGRLVLLGVPVLLAGTGPLLRPLHRRVGRYRELEGELTRRASDIVTGLRVLRGIGGEQAFRGRYRTDSQRLRQAGVEVAEVESVLPAAEVLLPGVLVVAVVWAGARLALAGDISPGDLVAAYGYAAFLVLPMRTVTSAVQVIVGANVAAGRVVRVLAVEPDPTAGTAPAGLPDAPDLLDTATGLTARHGRLTAVVSATPEQNAEIAERLGRYREGVVTYGGVPLDTLPVEQVRRHILVVRNSDTLFSGVLRDELAAGRTDEELAAALHTAGAEDVVDALPDGLGSVLTEQGSTLSGGQRQRLRLARAVASEAPVLILVDPTSAVDALTEAGVARRLRQARAGRTTVVMSSSPLLLDQADEVAFVVDGKVVGTGAHRDLVARNPQYAATVLRDGT</sequence>
<feature type="domain" description="ABC transporter" evidence="6">
    <location>
        <begin position="317"/>
        <end position="555"/>
    </location>
</feature>
<dbReference type="InterPro" id="IPR011527">
    <property type="entry name" value="ABC1_TM_dom"/>
</dbReference>
<keyword evidence="8" id="KW-0067">ATP-binding</keyword>
<dbReference type="Pfam" id="PF00664">
    <property type="entry name" value="ABC_membrane"/>
    <property type="match status" value="1"/>
</dbReference>
<evidence type="ECO:0000259" key="7">
    <source>
        <dbReference type="PROSITE" id="PS50929"/>
    </source>
</evidence>
<dbReference type="GO" id="GO:0005886">
    <property type="term" value="C:plasma membrane"/>
    <property type="evidence" value="ECO:0007669"/>
    <property type="project" value="UniProtKB-SubCell"/>
</dbReference>
<dbReference type="PANTHER" id="PTHR43394:SF1">
    <property type="entry name" value="ATP-BINDING CASSETTE SUB-FAMILY B MEMBER 10, MITOCHONDRIAL"/>
    <property type="match status" value="1"/>
</dbReference>
<dbReference type="GO" id="GO:0016887">
    <property type="term" value="F:ATP hydrolysis activity"/>
    <property type="evidence" value="ECO:0007669"/>
    <property type="project" value="InterPro"/>
</dbReference>
<evidence type="ECO:0000256" key="1">
    <source>
        <dbReference type="ARBA" id="ARBA00004651"/>
    </source>
</evidence>
<dbReference type="SUPFAM" id="SSF52540">
    <property type="entry name" value="P-loop containing nucleoside triphosphate hydrolases"/>
    <property type="match status" value="1"/>
</dbReference>
<dbReference type="GO" id="GO:0005524">
    <property type="term" value="F:ATP binding"/>
    <property type="evidence" value="ECO:0007669"/>
    <property type="project" value="UniProtKB-KW"/>
</dbReference>
<dbReference type="Gene3D" id="1.20.1560.10">
    <property type="entry name" value="ABC transporter type 1, transmembrane domain"/>
    <property type="match status" value="1"/>
</dbReference>
<dbReference type="KEGG" id="sdd:D9753_01950"/>
<feature type="transmembrane region" description="Helical" evidence="5">
    <location>
        <begin position="140"/>
        <end position="159"/>
    </location>
</feature>
<dbReference type="GO" id="GO:0015421">
    <property type="term" value="F:ABC-type oligopeptide transporter activity"/>
    <property type="evidence" value="ECO:0007669"/>
    <property type="project" value="TreeGrafter"/>
</dbReference>
<dbReference type="InterPro" id="IPR039421">
    <property type="entry name" value="Type_1_exporter"/>
</dbReference>
<name>A0A3G2JM48_9ACTN</name>
<evidence type="ECO:0000256" key="3">
    <source>
        <dbReference type="ARBA" id="ARBA00022989"/>
    </source>
</evidence>
<evidence type="ECO:0000256" key="4">
    <source>
        <dbReference type="ARBA" id="ARBA00023136"/>
    </source>
</evidence>
<dbReference type="PROSITE" id="PS50929">
    <property type="entry name" value="ABC_TM1F"/>
    <property type="match status" value="1"/>
</dbReference>
<feature type="transmembrane region" description="Helical" evidence="5">
    <location>
        <begin position="63"/>
        <end position="83"/>
    </location>
</feature>
<evidence type="ECO:0000256" key="2">
    <source>
        <dbReference type="ARBA" id="ARBA00022692"/>
    </source>
</evidence>
<dbReference type="Gene3D" id="3.40.50.300">
    <property type="entry name" value="P-loop containing nucleotide triphosphate hydrolases"/>
    <property type="match status" value="1"/>
</dbReference>
<dbReference type="Proteomes" id="UP000268329">
    <property type="component" value="Chromosome"/>
</dbReference>
<dbReference type="OrthoDB" id="4966664at2"/>
<keyword evidence="9" id="KW-1185">Reference proteome</keyword>
<gene>
    <name evidence="8" type="ORF">D9753_01950</name>
</gene>
<dbReference type="PANTHER" id="PTHR43394">
    <property type="entry name" value="ATP-DEPENDENT PERMEASE MDL1, MITOCHONDRIAL"/>
    <property type="match status" value="1"/>
</dbReference>
<dbReference type="InterPro" id="IPR017871">
    <property type="entry name" value="ABC_transporter-like_CS"/>
</dbReference>
<feature type="domain" description="ABC transmembrane type-1" evidence="7">
    <location>
        <begin position="29"/>
        <end position="308"/>
    </location>
</feature>
<keyword evidence="8" id="KW-0547">Nucleotide-binding</keyword>
<dbReference type="PROSITE" id="PS50893">
    <property type="entry name" value="ABC_TRANSPORTER_2"/>
    <property type="match status" value="1"/>
</dbReference>
<keyword evidence="4 5" id="KW-0472">Membrane</keyword>
<organism evidence="8 9">
    <name type="scientific">Streptomyces dangxiongensis</name>
    <dbReference type="NCBI Taxonomy" id="1442032"/>
    <lineage>
        <taxon>Bacteria</taxon>
        <taxon>Bacillati</taxon>
        <taxon>Actinomycetota</taxon>
        <taxon>Actinomycetes</taxon>
        <taxon>Kitasatosporales</taxon>
        <taxon>Streptomycetaceae</taxon>
        <taxon>Streptomyces</taxon>
    </lineage>
</organism>
<dbReference type="Pfam" id="PF00005">
    <property type="entry name" value="ABC_tran"/>
    <property type="match status" value="1"/>
</dbReference>
<reference evidence="8 9" key="1">
    <citation type="submission" date="2018-10" db="EMBL/GenBank/DDBJ databases">
        <title>The genome of Streptomyces dangxiongensis Z022.</title>
        <authorList>
            <person name="Zhang B."/>
        </authorList>
    </citation>
    <scope>NUCLEOTIDE SEQUENCE [LARGE SCALE GENOMIC DNA]</scope>
    <source>
        <strain evidence="8 9">Z022</strain>
    </source>
</reference>
<keyword evidence="3 5" id="KW-1133">Transmembrane helix</keyword>
<feature type="transmembrane region" description="Helical" evidence="5">
    <location>
        <begin position="24"/>
        <end position="43"/>
    </location>
</feature>
<dbReference type="InterPro" id="IPR027417">
    <property type="entry name" value="P-loop_NTPase"/>
</dbReference>
<evidence type="ECO:0000259" key="6">
    <source>
        <dbReference type="PROSITE" id="PS50893"/>
    </source>
</evidence>
<dbReference type="SUPFAM" id="SSF90123">
    <property type="entry name" value="ABC transporter transmembrane region"/>
    <property type="match status" value="1"/>
</dbReference>
<evidence type="ECO:0000313" key="9">
    <source>
        <dbReference type="Proteomes" id="UP000268329"/>
    </source>
</evidence>
<dbReference type="InterPro" id="IPR003439">
    <property type="entry name" value="ABC_transporter-like_ATP-bd"/>
</dbReference>
<accession>A0A3G2JM48</accession>
<protein>
    <submittedName>
        <fullName evidence="8">ABC transporter ATP-binding protein</fullName>
    </submittedName>
</protein>
<evidence type="ECO:0000256" key="5">
    <source>
        <dbReference type="SAM" id="Phobius"/>
    </source>
</evidence>
<dbReference type="InterPro" id="IPR036640">
    <property type="entry name" value="ABC1_TM_sf"/>
</dbReference>
<evidence type="ECO:0000313" key="8">
    <source>
        <dbReference type="EMBL" id="AYN43424.1"/>
    </source>
</evidence>
<dbReference type="EMBL" id="CP033073">
    <property type="protein sequence ID" value="AYN43424.1"/>
    <property type="molecule type" value="Genomic_DNA"/>
</dbReference>
<dbReference type="PROSITE" id="PS00211">
    <property type="entry name" value="ABC_TRANSPORTER_1"/>
    <property type="match status" value="1"/>
</dbReference>
<comment type="subcellular location">
    <subcellularLocation>
        <location evidence="1">Cell membrane</location>
        <topology evidence="1">Multi-pass membrane protein</topology>
    </subcellularLocation>
</comment>
<dbReference type="AlphaFoldDB" id="A0A3G2JM48"/>
<keyword evidence="2 5" id="KW-0812">Transmembrane</keyword>